<organism evidence="2 3">
    <name type="scientific">Candidatus Woesebacteria bacterium GW2011_GWF1_40_24</name>
    <dbReference type="NCBI Taxonomy" id="1618601"/>
    <lineage>
        <taxon>Bacteria</taxon>
        <taxon>Candidatus Woeseibacteriota</taxon>
    </lineage>
</organism>
<reference evidence="2 3" key="1">
    <citation type="journal article" date="2015" name="Nature">
        <title>rRNA introns, odd ribosomes, and small enigmatic genomes across a large radiation of phyla.</title>
        <authorList>
            <person name="Brown C.T."/>
            <person name="Hug L.A."/>
            <person name="Thomas B.C."/>
            <person name="Sharon I."/>
            <person name="Castelle C.J."/>
            <person name="Singh A."/>
            <person name="Wilkins M.J."/>
            <person name="Williams K.H."/>
            <person name="Banfield J.F."/>
        </authorList>
    </citation>
    <scope>NUCLEOTIDE SEQUENCE [LARGE SCALE GENOMIC DNA]</scope>
</reference>
<feature type="transmembrane region" description="Helical" evidence="1">
    <location>
        <begin position="20"/>
        <end position="38"/>
    </location>
</feature>
<evidence type="ECO:0000313" key="3">
    <source>
        <dbReference type="Proteomes" id="UP000034627"/>
    </source>
</evidence>
<dbReference type="AlphaFoldDB" id="A0A0G0U8K6"/>
<evidence type="ECO:0008006" key="4">
    <source>
        <dbReference type="Google" id="ProtNLM"/>
    </source>
</evidence>
<dbReference type="EMBL" id="LBYR01000014">
    <property type="protein sequence ID" value="KKR55810.1"/>
    <property type="molecule type" value="Genomic_DNA"/>
</dbReference>
<protein>
    <recommendedName>
        <fullName evidence="4">POTRA domain-containing protein</fullName>
    </recommendedName>
</protein>
<proteinExistence type="predicted"/>
<keyword evidence="1" id="KW-0472">Membrane</keyword>
<evidence type="ECO:0000313" key="2">
    <source>
        <dbReference type="EMBL" id="KKR55810.1"/>
    </source>
</evidence>
<accession>A0A0G0U8K6</accession>
<dbReference type="Proteomes" id="UP000034627">
    <property type="component" value="Unassembled WGS sequence"/>
</dbReference>
<evidence type="ECO:0000256" key="1">
    <source>
        <dbReference type="SAM" id="Phobius"/>
    </source>
</evidence>
<name>A0A0G0U8K6_9BACT</name>
<keyword evidence="1" id="KW-0812">Transmembrane</keyword>
<keyword evidence="1" id="KW-1133">Transmembrane helix</keyword>
<sequence length="237" mass="26576">MKETPTVRSWVNHKVKKNLLPIIPFVLFLGIFLPRFFIKIRIDCRSQHGSCPREVTDQINTIDGKSLYVANRQVEKSLKSNFAVSAFSSQFKLPNILRVNVIVKKPIFALKRISPDSFALVDKEGTVLAISNETSFAYVVVIGELPGIGEKVIEPQLLAMELVDGVNKMYQVKSGIIEGETLLVDLPGGVRVIFPLVDTDRETLLGSLRLVYSSIQSKETGTLYTQIDLRYKNPVLR</sequence>
<comment type="caution">
    <text evidence="2">The sequence shown here is derived from an EMBL/GenBank/DDBJ whole genome shotgun (WGS) entry which is preliminary data.</text>
</comment>
<gene>
    <name evidence="2" type="ORF">UT93_C0014G0004</name>
</gene>